<dbReference type="Pfam" id="PF00202">
    <property type="entry name" value="Aminotran_3"/>
    <property type="match status" value="1"/>
</dbReference>
<evidence type="ECO:0000256" key="7">
    <source>
        <dbReference type="ARBA" id="ARBA00022898"/>
    </source>
</evidence>
<dbReference type="EMBL" id="BABT02000129">
    <property type="protein sequence ID" value="GAA97637.1"/>
    <property type="molecule type" value="Genomic_DNA"/>
</dbReference>
<dbReference type="SUPFAM" id="SSF53383">
    <property type="entry name" value="PLP-dependent transferases"/>
    <property type="match status" value="1"/>
</dbReference>
<comment type="similarity">
    <text evidence="3 9">Belongs to the class-III pyridoxal-phosphate-dependent aminotransferase family.</text>
</comment>
<keyword evidence="6" id="KW-0808">Transferase</keyword>
<dbReference type="AlphaFoldDB" id="G7E477"/>
<dbReference type="PROSITE" id="PS00600">
    <property type="entry name" value="AA_TRANSFER_CLASS_3"/>
    <property type="match status" value="1"/>
</dbReference>
<dbReference type="CDD" id="cd00610">
    <property type="entry name" value="OAT_like"/>
    <property type="match status" value="1"/>
</dbReference>
<dbReference type="HOGENOM" id="CLU_016922_10_3_1"/>
<comment type="pathway">
    <text evidence="2">Amino-acid biosynthesis; L-proline biosynthesis; L-glutamate 5-semialdehyde from L-ornithine: step 1/1.</text>
</comment>
<organism evidence="10 11">
    <name type="scientific">Mixia osmundae (strain CBS 9802 / IAM 14324 / JCM 22182 / KY 12970)</name>
    <dbReference type="NCBI Taxonomy" id="764103"/>
    <lineage>
        <taxon>Eukaryota</taxon>
        <taxon>Fungi</taxon>
        <taxon>Dikarya</taxon>
        <taxon>Basidiomycota</taxon>
        <taxon>Pucciniomycotina</taxon>
        <taxon>Mixiomycetes</taxon>
        <taxon>Mixiales</taxon>
        <taxon>Mixiaceae</taxon>
        <taxon>Mixia</taxon>
    </lineage>
</organism>
<dbReference type="InterPro" id="IPR015421">
    <property type="entry name" value="PyrdxlP-dep_Trfase_major"/>
</dbReference>
<sequence length="484" mass="52310">MAPIAVSTNGTNGTHLKEIKMNNGNATTQDKPFHAKHPLTSAQCVTLENEYGAHNYHPLPVVFARAKGAKVWDPEGNEYIDFLSAYSAVNQGHCHPRILAALVEQAGKLTLSSRAFHAEGLGAFAEKVTKLLGYEMVLPMNTGVEAVETALKLAKKWAYKKKGVQPGKAIILSVTENFHGRTMGVISMSTDPEARNDFGPFLPSIGPCCPVKSSERTIRYNNIPDLERALDAHGKDVAAFLVEPIQGEAGIVVPDYDYLEKAQALCRKHNVLLICDEIQTGLGRTGKLLASTHNPNVKADIITLGKALSGGFYPVSAVLSSREIMLCIQPGEHGSTYGGNPLACAVASEALDVLVDEKMSERAAELGETFRAQLREIANSKGPEGGWITEVRGRGLLNAVVIDESKSKRGRGAWQLCLLMKSKGVLAKPTHRNIIRFAPPLVISAEELTAGVNAIRESLVELDTIDVIPGNDEEESHNQQILDD</sequence>
<dbReference type="NCBIfam" id="TIGR01885">
    <property type="entry name" value="Orn_aminotrans"/>
    <property type="match status" value="1"/>
</dbReference>
<dbReference type="InterPro" id="IPR005814">
    <property type="entry name" value="Aminotrans_3"/>
</dbReference>
<dbReference type="Gene3D" id="3.40.640.10">
    <property type="entry name" value="Type I PLP-dependent aspartate aminotransferase-like (Major domain)"/>
    <property type="match status" value="1"/>
</dbReference>
<evidence type="ECO:0000256" key="6">
    <source>
        <dbReference type="ARBA" id="ARBA00022679"/>
    </source>
</evidence>
<accession>G7E477</accession>
<reference evidence="10 11" key="1">
    <citation type="journal article" date="2011" name="J. Gen. Appl. Microbiol.">
        <title>Draft genome sequencing of the enigmatic basidiomycete Mixia osmundae.</title>
        <authorList>
            <person name="Nishida H."/>
            <person name="Nagatsuka Y."/>
            <person name="Sugiyama J."/>
        </authorList>
    </citation>
    <scope>NUCLEOTIDE SEQUENCE [LARGE SCALE GENOMIC DNA]</scope>
    <source>
        <strain evidence="11">CBS 9802 / IAM 14324 / JCM 22182 / KY 12970</strain>
    </source>
</reference>
<dbReference type="GO" id="GO:0030170">
    <property type="term" value="F:pyridoxal phosphate binding"/>
    <property type="evidence" value="ECO:0007669"/>
    <property type="project" value="InterPro"/>
</dbReference>
<dbReference type="PANTHER" id="PTHR11986">
    <property type="entry name" value="AMINOTRANSFERASE CLASS III"/>
    <property type="match status" value="1"/>
</dbReference>
<dbReference type="InterPro" id="IPR015422">
    <property type="entry name" value="PyrdxlP-dep_Trfase_small"/>
</dbReference>
<dbReference type="PIRSF" id="PIRSF000521">
    <property type="entry name" value="Transaminase_4ab_Lys_Orn"/>
    <property type="match status" value="1"/>
</dbReference>
<dbReference type="InterPro" id="IPR050103">
    <property type="entry name" value="Class-III_PLP-dep_AT"/>
</dbReference>
<reference evidence="10 11" key="2">
    <citation type="journal article" date="2012" name="Open Biol.">
        <title>Characteristics of nucleosomes and linker DNA regions on the genome of the basidiomycete Mixia osmundae revealed by mono- and dinucleosome mapping.</title>
        <authorList>
            <person name="Nishida H."/>
            <person name="Kondo S."/>
            <person name="Matsumoto T."/>
            <person name="Suzuki Y."/>
            <person name="Yoshikawa H."/>
            <person name="Taylor T.D."/>
            <person name="Sugiyama J."/>
        </authorList>
    </citation>
    <scope>NUCLEOTIDE SEQUENCE [LARGE SCALE GENOMIC DNA]</scope>
    <source>
        <strain evidence="11">CBS 9802 / IAM 14324 / JCM 22182 / KY 12970</strain>
    </source>
</reference>
<dbReference type="STRING" id="764103.G7E477"/>
<evidence type="ECO:0000256" key="3">
    <source>
        <dbReference type="ARBA" id="ARBA00008954"/>
    </source>
</evidence>
<keyword evidence="7 9" id="KW-0663">Pyridoxal phosphate</keyword>
<name>G7E477_MIXOS</name>
<dbReference type="Gene3D" id="3.90.1150.10">
    <property type="entry name" value="Aspartate Aminotransferase, domain 1"/>
    <property type="match status" value="1"/>
</dbReference>
<evidence type="ECO:0000256" key="4">
    <source>
        <dbReference type="ARBA" id="ARBA00012924"/>
    </source>
</evidence>
<dbReference type="PANTHER" id="PTHR11986:SF18">
    <property type="entry name" value="ORNITHINE AMINOTRANSFERASE, MITOCHONDRIAL"/>
    <property type="match status" value="1"/>
</dbReference>
<dbReference type="EC" id="2.6.1.13" evidence="4"/>
<comment type="caution">
    <text evidence="10">The sequence shown here is derived from an EMBL/GenBank/DDBJ whole genome shotgun (WGS) entry which is preliminary data.</text>
</comment>
<dbReference type="InterPro" id="IPR010164">
    <property type="entry name" value="Orn_aminotrans"/>
</dbReference>
<evidence type="ECO:0000256" key="9">
    <source>
        <dbReference type="RuleBase" id="RU003560"/>
    </source>
</evidence>
<dbReference type="FunFam" id="3.90.1150.10:FF:000152">
    <property type="entry name" value="Ornithine aminotransferase"/>
    <property type="match status" value="1"/>
</dbReference>
<dbReference type="InParanoid" id="G7E477"/>
<dbReference type="GO" id="GO:0019544">
    <property type="term" value="P:L-arginine catabolic process to L-glutamate"/>
    <property type="evidence" value="ECO:0007669"/>
    <property type="project" value="TreeGrafter"/>
</dbReference>
<dbReference type="eggNOG" id="KOG1402">
    <property type="taxonomic scope" value="Eukaryota"/>
</dbReference>
<gene>
    <name evidence="10" type="primary">Mo04315</name>
    <name evidence="10" type="ORF">E5Q_04315</name>
</gene>
<dbReference type="UniPathway" id="UPA00098">
    <property type="reaction ID" value="UER00358"/>
</dbReference>
<proteinExistence type="inferred from homology"/>
<comment type="cofactor">
    <cofactor evidence="1">
        <name>pyridoxal 5'-phosphate</name>
        <dbReference type="ChEBI" id="CHEBI:597326"/>
    </cofactor>
</comment>
<dbReference type="GO" id="GO:0004587">
    <property type="term" value="F:ornithine aminotransferase activity"/>
    <property type="evidence" value="ECO:0007669"/>
    <property type="project" value="UniProtKB-EC"/>
</dbReference>
<dbReference type="OrthoDB" id="10261433at2759"/>
<protein>
    <recommendedName>
        <fullName evidence="4">ornithine aminotransferase</fullName>
        <ecNumber evidence="4">2.6.1.13</ecNumber>
    </recommendedName>
    <alternativeName>
        <fullName evidence="8">Ornithine--oxo-acid aminotransferase</fullName>
    </alternativeName>
</protein>
<evidence type="ECO:0000256" key="8">
    <source>
        <dbReference type="ARBA" id="ARBA00030587"/>
    </source>
</evidence>
<dbReference type="GO" id="GO:0042802">
    <property type="term" value="F:identical protein binding"/>
    <property type="evidence" value="ECO:0007669"/>
    <property type="project" value="TreeGrafter"/>
</dbReference>
<dbReference type="Proteomes" id="UP000009131">
    <property type="component" value="Unassembled WGS sequence"/>
</dbReference>
<dbReference type="InterPro" id="IPR049704">
    <property type="entry name" value="Aminotrans_3_PPA_site"/>
</dbReference>
<evidence type="ECO:0000313" key="11">
    <source>
        <dbReference type="Proteomes" id="UP000009131"/>
    </source>
</evidence>
<keyword evidence="11" id="KW-1185">Reference proteome</keyword>
<evidence type="ECO:0000256" key="5">
    <source>
        <dbReference type="ARBA" id="ARBA00022576"/>
    </source>
</evidence>
<evidence type="ECO:0000256" key="1">
    <source>
        <dbReference type="ARBA" id="ARBA00001933"/>
    </source>
</evidence>
<dbReference type="GO" id="GO:0005737">
    <property type="term" value="C:cytoplasm"/>
    <property type="evidence" value="ECO:0007669"/>
    <property type="project" value="TreeGrafter"/>
</dbReference>
<dbReference type="FunCoup" id="G7E477">
    <property type="interactions" value="295"/>
</dbReference>
<dbReference type="FunFam" id="3.40.640.10:FF:000011">
    <property type="entry name" value="Ornithine aminotransferase"/>
    <property type="match status" value="1"/>
</dbReference>
<dbReference type="GO" id="GO:0055129">
    <property type="term" value="P:L-proline biosynthetic process"/>
    <property type="evidence" value="ECO:0007669"/>
    <property type="project" value="UniProtKB-UniPathway"/>
</dbReference>
<evidence type="ECO:0000313" key="10">
    <source>
        <dbReference type="EMBL" id="GAA97637.1"/>
    </source>
</evidence>
<keyword evidence="5" id="KW-0032">Aminotransferase</keyword>
<evidence type="ECO:0000256" key="2">
    <source>
        <dbReference type="ARBA" id="ARBA00004998"/>
    </source>
</evidence>
<dbReference type="GO" id="GO:0010121">
    <property type="term" value="P:L-arginine catabolic process to proline via ornithine"/>
    <property type="evidence" value="ECO:0007669"/>
    <property type="project" value="TreeGrafter"/>
</dbReference>
<dbReference type="InterPro" id="IPR015424">
    <property type="entry name" value="PyrdxlP-dep_Trfase"/>
</dbReference>